<organism evidence="1 2">
    <name type="scientific">Myxococcus landrumensis</name>
    <dbReference type="NCBI Taxonomy" id="2813577"/>
    <lineage>
        <taxon>Bacteria</taxon>
        <taxon>Pseudomonadati</taxon>
        <taxon>Myxococcota</taxon>
        <taxon>Myxococcia</taxon>
        <taxon>Myxococcales</taxon>
        <taxon>Cystobacterineae</taxon>
        <taxon>Myxococcaceae</taxon>
        <taxon>Myxococcus</taxon>
    </lineage>
</organism>
<reference evidence="1 2" key="1">
    <citation type="submission" date="2021-02" db="EMBL/GenBank/DDBJ databases">
        <title>De Novo genome assembly of isolated myxobacteria.</title>
        <authorList>
            <person name="Stevens D.C."/>
        </authorList>
    </citation>
    <scope>NUCLEOTIDE SEQUENCE [LARGE SCALE GENOMIC DNA]</scope>
    <source>
        <strain evidence="1 2">SCHIC003</strain>
    </source>
</reference>
<dbReference type="EMBL" id="CP071091">
    <property type="protein sequence ID" value="QSQ17048.1"/>
    <property type="molecule type" value="Genomic_DNA"/>
</dbReference>
<sequence>MTSPKYTPAETAALREQFLKKMIEPVVRRCFQRHPSLRSALFLVAQYWNDEADDAVHHELVFSQLETPDVEAASSAAREGEDDTVNLAAPLAAPFWDPLATPYVDAWPDNHEAIPVFAAFTREDCHQEMSILEAFAPYALFRRAGEDFSVEVVGQMLRPWLDGVRASWDAPE</sequence>
<name>A0ABX7NLA5_9BACT</name>
<dbReference type="RefSeq" id="WP_206718683.1">
    <property type="nucleotide sequence ID" value="NZ_CP071091.1"/>
</dbReference>
<proteinExistence type="predicted"/>
<evidence type="ECO:0000313" key="2">
    <source>
        <dbReference type="Proteomes" id="UP000663090"/>
    </source>
</evidence>
<gene>
    <name evidence="1" type="ORF">JY572_13745</name>
</gene>
<accession>A0ABX7NLA5</accession>
<dbReference type="Proteomes" id="UP000663090">
    <property type="component" value="Chromosome"/>
</dbReference>
<protein>
    <submittedName>
        <fullName evidence="1">Uncharacterized protein</fullName>
    </submittedName>
</protein>
<evidence type="ECO:0000313" key="1">
    <source>
        <dbReference type="EMBL" id="QSQ17048.1"/>
    </source>
</evidence>
<keyword evidence="2" id="KW-1185">Reference proteome</keyword>